<dbReference type="PROSITE" id="PS51257">
    <property type="entry name" value="PROKAR_LIPOPROTEIN"/>
    <property type="match status" value="1"/>
</dbReference>
<accession>A0A414ZHD8</accession>
<dbReference type="AlphaFoldDB" id="A0A414ZHD8"/>
<reference evidence="3 4" key="1">
    <citation type="submission" date="2018-08" db="EMBL/GenBank/DDBJ databases">
        <title>A genome reference for cultivated species of the human gut microbiota.</title>
        <authorList>
            <person name="Zou Y."/>
            <person name="Xue W."/>
            <person name="Luo G."/>
        </authorList>
    </citation>
    <scope>NUCLEOTIDE SEQUENCE [LARGE SCALE GENOMIC DNA]</scope>
    <source>
        <strain evidence="3 4">AM16-11</strain>
    </source>
</reference>
<organism evidence="3 4">
    <name type="scientific">Agathobacter rectalis</name>
    <dbReference type="NCBI Taxonomy" id="39491"/>
    <lineage>
        <taxon>Bacteria</taxon>
        <taxon>Bacillati</taxon>
        <taxon>Bacillota</taxon>
        <taxon>Clostridia</taxon>
        <taxon>Lachnospirales</taxon>
        <taxon>Lachnospiraceae</taxon>
        <taxon>Agathobacter</taxon>
    </lineage>
</organism>
<name>A0A414ZHD8_9FIRM</name>
<dbReference type="InterPro" id="IPR002656">
    <property type="entry name" value="Acyl_transf_3_dom"/>
</dbReference>
<feature type="transmembrane region" description="Helical" evidence="1">
    <location>
        <begin position="37"/>
        <end position="58"/>
    </location>
</feature>
<gene>
    <name evidence="3" type="ORF">DW172_15900</name>
</gene>
<feature type="transmembrane region" description="Helical" evidence="1">
    <location>
        <begin position="7"/>
        <end position="25"/>
    </location>
</feature>
<dbReference type="EMBL" id="QRKN01000025">
    <property type="protein sequence ID" value="RHI16802.1"/>
    <property type="molecule type" value="Genomic_DNA"/>
</dbReference>
<keyword evidence="1" id="KW-0812">Transmembrane</keyword>
<feature type="domain" description="Acyltransferase 3" evidence="2">
    <location>
        <begin position="8"/>
        <end position="72"/>
    </location>
</feature>
<dbReference type="RefSeq" id="WP_118258160.1">
    <property type="nucleotide sequence ID" value="NZ_QRKN01000025.1"/>
</dbReference>
<comment type="caution">
    <text evidence="3">The sequence shown here is derived from an EMBL/GenBank/DDBJ whole genome shotgun (WGS) entry which is preliminary data.</text>
</comment>
<evidence type="ECO:0000313" key="3">
    <source>
        <dbReference type="EMBL" id="RHI16802.1"/>
    </source>
</evidence>
<protein>
    <recommendedName>
        <fullName evidence="2">Acyltransferase 3 domain-containing protein</fullName>
    </recommendedName>
</protein>
<sequence length="76" mass="8971">MQSDRKLYLSILSVISCIAVVYLHANGVFWQFSYARYWKTANFIEVLCYFAVPVFFMISGATLMDYREHYSTTVFF</sequence>
<proteinExistence type="predicted"/>
<dbReference type="Pfam" id="PF01757">
    <property type="entry name" value="Acyl_transf_3"/>
    <property type="match status" value="1"/>
</dbReference>
<keyword evidence="1" id="KW-1133">Transmembrane helix</keyword>
<evidence type="ECO:0000256" key="1">
    <source>
        <dbReference type="SAM" id="Phobius"/>
    </source>
</evidence>
<dbReference type="Proteomes" id="UP000285865">
    <property type="component" value="Unassembled WGS sequence"/>
</dbReference>
<dbReference type="GO" id="GO:0016747">
    <property type="term" value="F:acyltransferase activity, transferring groups other than amino-acyl groups"/>
    <property type="evidence" value="ECO:0007669"/>
    <property type="project" value="InterPro"/>
</dbReference>
<keyword evidence="1" id="KW-0472">Membrane</keyword>
<evidence type="ECO:0000313" key="4">
    <source>
        <dbReference type="Proteomes" id="UP000285865"/>
    </source>
</evidence>
<evidence type="ECO:0000259" key="2">
    <source>
        <dbReference type="Pfam" id="PF01757"/>
    </source>
</evidence>